<reference evidence="8" key="1">
    <citation type="submission" date="2021-03" db="EMBL/GenBank/DDBJ databases">
        <title>Draft genome sequence of rust myrtle Austropuccinia psidii MF-1, a brazilian biotype.</title>
        <authorList>
            <person name="Quecine M.C."/>
            <person name="Pachon D.M.R."/>
            <person name="Bonatelli M.L."/>
            <person name="Correr F.H."/>
            <person name="Franceschini L.M."/>
            <person name="Leite T.F."/>
            <person name="Margarido G.R.A."/>
            <person name="Almeida C.A."/>
            <person name="Ferrarezi J.A."/>
            <person name="Labate C.A."/>
        </authorList>
    </citation>
    <scope>NUCLEOTIDE SEQUENCE</scope>
    <source>
        <strain evidence="8">MF-1</strain>
    </source>
</reference>
<feature type="transmembrane region" description="Helical" evidence="7">
    <location>
        <begin position="169"/>
        <end position="191"/>
    </location>
</feature>
<dbReference type="GO" id="GO:0005783">
    <property type="term" value="C:endoplasmic reticulum"/>
    <property type="evidence" value="ECO:0007669"/>
    <property type="project" value="TreeGrafter"/>
</dbReference>
<dbReference type="OrthoDB" id="286734at2759"/>
<evidence type="ECO:0000256" key="3">
    <source>
        <dbReference type="ARBA" id="ARBA00022692"/>
    </source>
</evidence>
<evidence type="ECO:0000256" key="2">
    <source>
        <dbReference type="ARBA" id="ARBA00022679"/>
    </source>
</evidence>
<dbReference type="GO" id="GO:0003841">
    <property type="term" value="F:1-acylglycerol-3-phosphate O-acyltransferase activity"/>
    <property type="evidence" value="ECO:0007669"/>
    <property type="project" value="TreeGrafter"/>
</dbReference>
<dbReference type="GO" id="GO:0047184">
    <property type="term" value="F:1-acylglycerophosphocholine O-acyltransferase activity"/>
    <property type="evidence" value="ECO:0007669"/>
    <property type="project" value="TreeGrafter"/>
</dbReference>
<evidence type="ECO:0000256" key="5">
    <source>
        <dbReference type="ARBA" id="ARBA00023136"/>
    </source>
</evidence>
<dbReference type="Proteomes" id="UP000765509">
    <property type="component" value="Unassembled WGS sequence"/>
</dbReference>
<evidence type="ECO:0000256" key="7">
    <source>
        <dbReference type="SAM" id="Phobius"/>
    </source>
</evidence>
<accession>A0A9Q3H1J3</accession>
<feature type="transmembrane region" description="Helical" evidence="7">
    <location>
        <begin position="401"/>
        <end position="421"/>
    </location>
</feature>
<organism evidence="8 9">
    <name type="scientific">Austropuccinia psidii MF-1</name>
    <dbReference type="NCBI Taxonomy" id="1389203"/>
    <lineage>
        <taxon>Eukaryota</taxon>
        <taxon>Fungi</taxon>
        <taxon>Dikarya</taxon>
        <taxon>Basidiomycota</taxon>
        <taxon>Pucciniomycotina</taxon>
        <taxon>Pucciniomycetes</taxon>
        <taxon>Pucciniales</taxon>
        <taxon>Sphaerophragmiaceae</taxon>
        <taxon>Austropuccinia</taxon>
    </lineage>
</organism>
<keyword evidence="3 7" id="KW-0812">Transmembrane</keyword>
<dbReference type="PANTHER" id="PTHR13906">
    <property type="entry name" value="PORCUPINE"/>
    <property type="match status" value="1"/>
</dbReference>
<feature type="transmembrane region" description="Helical" evidence="7">
    <location>
        <begin position="20"/>
        <end position="37"/>
    </location>
</feature>
<keyword evidence="5 7" id="KW-0472">Membrane</keyword>
<dbReference type="AlphaFoldDB" id="A0A9Q3H1J3"/>
<name>A0A9Q3H1J3_9BASI</name>
<dbReference type="GO" id="GO:0016020">
    <property type="term" value="C:membrane"/>
    <property type="evidence" value="ECO:0007669"/>
    <property type="project" value="UniProtKB-SubCell"/>
</dbReference>
<dbReference type="InterPro" id="IPR004299">
    <property type="entry name" value="MBOAT_fam"/>
</dbReference>
<feature type="transmembrane region" description="Helical" evidence="7">
    <location>
        <begin position="211"/>
        <end position="231"/>
    </location>
</feature>
<evidence type="ECO:0000313" key="9">
    <source>
        <dbReference type="Proteomes" id="UP000765509"/>
    </source>
</evidence>
<keyword evidence="6" id="KW-0012">Acyltransferase</keyword>
<comment type="subcellular location">
    <subcellularLocation>
        <location evidence="1">Membrane</location>
        <topology evidence="1">Multi-pass membrane protein</topology>
    </subcellularLocation>
</comment>
<dbReference type="InterPro" id="IPR049941">
    <property type="entry name" value="LPLAT_7/PORCN-like"/>
</dbReference>
<dbReference type="GO" id="GO:0046474">
    <property type="term" value="P:glycerophospholipid biosynthetic process"/>
    <property type="evidence" value="ECO:0007669"/>
    <property type="project" value="TreeGrafter"/>
</dbReference>
<evidence type="ECO:0000256" key="1">
    <source>
        <dbReference type="ARBA" id="ARBA00004141"/>
    </source>
</evidence>
<evidence type="ECO:0000256" key="6">
    <source>
        <dbReference type="ARBA" id="ARBA00023315"/>
    </source>
</evidence>
<evidence type="ECO:0008006" key="10">
    <source>
        <dbReference type="Google" id="ProtNLM"/>
    </source>
</evidence>
<feature type="transmembrane region" description="Helical" evidence="7">
    <location>
        <begin position="44"/>
        <end position="61"/>
    </location>
</feature>
<keyword evidence="2" id="KW-0808">Transferase</keyword>
<sequence>MMAFWDWSEISTRVGVSSDILKLLSLLVLSNPLALILPRLKSFWIDLYSIFISSYFLLFVFSLRFGWFQLLASSVATWSILKISLTCNKPLNRAIPWSIFLGLLSHLTCNHARRIIYNIPYETVEITGSQMVLVMKLSTFAWNVYDGQLSSDKLDSYQKSNSVRNFPNLIHFLGYCFFFPSLLVGPAISFNDYHQYTQAIHLQISLPPRRFFHALKKLAIGTSFAILVGLYGSHLSYEKTLEDQFLSKNFFQRFWHLQIAGFLARAKYYLVWSLAEAAFVMAGCGYDHQKNDWSGGKNIDVKELELAQNYKLVFDNWNMKTNIWLRESVYKRLNSKNAKRPGFLPTMATFATSAAWHGPLPAYFLAFLSGGLFLALGRSIRSTIRPFFNNQSPTLKSIYDTICWLSTQTTLNYLVVPFILLDISKTVTVYNRLGWYGHILTGVPMFILWGLGFETKLKKRHPKDLKPNDTKCIDLKFETKKEI</sequence>
<dbReference type="EMBL" id="AVOT02009302">
    <property type="protein sequence ID" value="MBW0487826.1"/>
    <property type="molecule type" value="Genomic_DNA"/>
</dbReference>
<comment type="caution">
    <text evidence="8">The sequence shown here is derived from an EMBL/GenBank/DDBJ whole genome shotgun (WGS) entry which is preliminary data.</text>
</comment>
<protein>
    <recommendedName>
        <fullName evidence="10">Lysophospholipid acyltransferase</fullName>
    </recommendedName>
</protein>
<feature type="transmembrane region" description="Helical" evidence="7">
    <location>
        <begin position="363"/>
        <end position="380"/>
    </location>
</feature>
<gene>
    <name evidence="8" type="ORF">O181_027541</name>
</gene>
<dbReference type="GO" id="GO:0030258">
    <property type="term" value="P:lipid modification"/>
    <property type="evidence" value="ECO:0007669"/>
    <property type="project" value="TreeGrafter"/>
</dbReference>
<feature type="transmembrane region" description="Helical" evidence="7">
    <location>
        <begin position="433"/>
        <end position="453"/>
    </location>
</feature>
<keyword evidence="9" id="KW-1185">Reference proteome</keyword>
<evidence type="ECO:0000256" key="4">
    <source>
        <dbReference type="ARBA" id="ARBA00022989"/>
    </source>
</evidence>
<dbReference type="PANTHER" id="PTHR13906:SF4">
    <property type="entry name" value="LYSOPHOSPHOLIPID ACYLTRANSFERASE 6"/>
    <property type="match status" value="1"/>
</dbReference>
<keyword evidence="4 7" id="KW-1133">Transmembrane helix</keyword>
<dbReference type="Pfam" id="PF03062">
    <property type="entry name" value="MBOAT"/>
    <property type="match status" value="1"/>
</dbReference>
<proteinExistence type="predicted"/>
<evidence type="ECO:0000313" key="8">
    <source>
        <dbReference type="EMBL" id="MBW0487826.1"/>
    </source>
</evidence>